<protein>
    <submittedName>
        <fullName evidence="2">Uncharacterized protein</fullName>
    </submittedName>
</protein>
<keyword evidence="1" id="KW-0472">Membrane</keyword>
<proteinExistence type="predicted"/>
<sequence length="118" mass="12754">MDQTPCSRSAKTLAYLLACMLTSGVPSSMGHEEAGQEAKGSVCVPWGPKQGLPPNFLRIVLSRMSVSISDIPRGLTIFSVFIFILPLSLLNKSMGGCVFLWVILISWSGRIAVNLRGE</sequence>
<evidence type="ECO:0000313" key="3">
    <source>
        <dbReference type="Proteomes" id="UP000184499"/>
    </source>
</evidence>
<dbReference type="AlphaFoldDB" id="A0A1L9UXB9"/>
<keyword evidence="3" id="KW-1185">Reference proteome</keyword>
<reference evidence="3" key="1">
    <citation type="journal article" date="2017" name="Genome Biol.">
        <title>Comparative genomics reveals high biological diversity and specific adaptations in the industrially and medically important fungal genus Aspergillus.</title>
        <authorList>
            <person name="de Vries R.P."/>
            <person name="Riley R."/>
            <person name="Wiebenga A."/>
            <person name="Aguilar-Osorio G."/>
            <person name="Amillis S."/>
            <person name="Uchima C.A."/>
            <person name="Anderluh G."/>
            <person name="Asadollahi M."/>
            <person name="Askin M."/>
            <person name="Barry K."/>
            <person name="Battaglia E."/>
            <person name="Bayram O."/>
            <person name="Benocci T."/>
            <person name="Braus-Stromeyer S.A."/>
            <person name="Caldana C."/>
            <person name="Canovas D."/>
            <person name="Cerqueira G.C."/>
            <person name="Chen F."/>
            <person name="Chen W."/>
            <person name="Choi C."/>
            <person name="Clum A."/>
            <person name="Dos Santos R.A."/>
            <person name="Damasio A.R."/>
            <person name="Diallinas G."/>
            <person name="Emri T."/>
            <person name="Fekete E."/>
            <person name="Flipphi M."/>
            <person name="Freyberg S."/>
            <person name="Gallo A."/>
            <person name="Gournas C."/>
            <person name="Habgood R."/>
            <person name="Hainaut M."/>
            <person name="Harispe M.L."/>
            <person name="Henrissat B."/>
            <person name="Hilden K.S."/>
            <person name="Hope R."/>
            <person name="Hossain A."/>
            <person name="Karabika E."/>
            <person name="Karaffa L."/>
            <person name="Karanyi Z."/>
            <person name="Krasevec N."/>
            <person name="Kuo A."/>
            <person name="Kusch H."/>
            <person name="LaButti K."/>
            <person name="Lagendijk E.L."/>
            <person name="Lapidus A."/>
            <person name="Levasseur A."/>
            <person name="Lindquist E."/>
            <person name="Lipzen A."/>
            <person name="Logrieco A.F."/>
            <person name="MacCabe A."/>
            <person name="Maekelae M.R."/>
            <person name="Malavazi I."/>
            <person name="Melin P."/>
            <person name="Meyer V."/>
            <person name="Mielnichuk N."/>
            <person name="Miskei M."/>
            <person name="Molnar A.P."/>
            <person name="Mule G."/>
            <person name="Ngan C.Y."/>
            <person name="Orejas M."/>
            <person name="Orosz E."/>
            <person name="Ouedraogo J.P."/>
            <person name="Overkamp K.M."/>
            <person name="Park H.-S."/>
            <person name="Perrone G."/>
            <person name="Piumi F."/>
            <person name="Punt P.J."/>
            <person name="Ram A.F."/>
            <person name="Ramon A."/>
            <person name="Rauscher S."/>
            <person name="Record E."/>
            <person name="Riano-Pachon D.M."/>
            <person name="Robert V."/>
            <person name="Roehrig J."/>
            <person name="Ruller R."/>
            <person name="Salamov A."/>
            <person name="Salih N.S."/>
            <person name="Samson R.A."/>
            <person name="Sandor E."/>
            <person name="Sanguinetti M."/>
            <person name="Schuetze T."/>
            <person name="Sepcic K."/>
            <person name="Shelest E."/>
            <person name="Sherlock G."/>
            <person name="Sophianopoulou V."/>
            <person name="Squina F.M."/>
            <person name="Sun H."/>
            <person name="Susca A."/>
            <person name="Todd R.B."/>
            <person name="Tsang A."/>
            <person name="Unkles S.E."/>
            <person name="van de Wiele N."/>
            <person name="van Rossen-Uffink D."/>
            <person name="Oliveira J.V."/>
            <person name="Vesth T.C."/>
            <person name="Visser J."/>
            <person name="Yu J.-H."/>
            <person name="Zhou M."/>
            <person name="Andersen M.R."/>
            <person name="Archer D.B."/>
            <person name="Baker S.E."/>
            <person name="Benoit I."/>
            <person name="Brakhage A.A."/>
            <person name="Braus G.H."/>
            <person name="Fischer R."/>
            <person name="Frisvad J.C."/>
            <person name="Goldman G.H."/>
            <person name="Houbraken J."/>
            <person name="Oakley B."/>
            <person name="Pocsi I."/>
            <person name="Scazzocchio C."/>
            <person name="Seiboth B."/>
            <person name="vanKuyk P.A."/>
            <person name="Wortman J."/>
            <person name="Dyer P.S."/>
            <person name="Grigoriev I.V."/>
        </authorList>
    </citation>
    <scope>NUCLEOTIDE SEQUENCE [LARGE SCALE GENOMIC DNA]</scope>
    <source>
        <strain evidence="3">CBS 101740 / IMI 381727 / IBT 21946</strain>
    </source>
</reference>
<name>A0A1L9UXB9_ASPBC</name>
<feature type="transmembrane region" description="Helical" evidence="1">
    <location>
        <begin position="12"/>
        <end position="29"/>
    </location>
</feature>
<gene>
    <name evidence="2" type="ORF">ASPBRDRAFT_402047</name>
</gene>
<feature type="transmembrane region" description="Helical" evidence="1">
    <location>
        <begin position="71"/>
        <end position="90"/>
    </location>
</feature>
<dbReference type="RefSeq" id="XP_067483507.1">
    <property type="nucleotide sequence ID" value="XM_067624301.1"/>
</dbReference>
<accession>A0A1L9UXB9</accession>
<dbReference type="Proteomes" id="UP000184499">
    <property type="component" value="Unassembled WGS sequence"/>
</dbReference>
<evidence type="ECO:0000313" key="2">
    <source>
        <dbReference type="EMBL" id="OJJ76260.1"/>
    </source>
</evidence>
<dbReference type="EMBL" id="KV878680">
    <property type="protein sequence ID" value="OJJ76260.1"/>
    <property type="molecule type" value="Genomic_DNA"/>
</dbReference>
<feature type="transmembrane region" description="Helical" evidence="1">
    <location>
        <begin position="97"/>
        <end position="115"/>
    </location>
</feature>
<evidence type="ECO:0000256" key="1">
    <source>
        <dbReference type="SAM" id="Phobius"/>
    </source>
</evidence>
<keyword evidence="1" id="KW-1133">Transmembrane helix</keyword>
<dbReference type="GeneID" id="93576789"/>
<dbReference type="VEuPathDB" id="FungiDB:ASPBRDRAFT_402047"/>
<keyword evidence="1" id="KW-0812">Transmembrane</keyword>
<organism evidence="2 3">
    <name type="scientific">Aspergillus brasiliensis (strain CBS 101740 / IMI 381727 / IBT 21946)</name>
    <dbReference type="NCBI Taxonomy" id="767769"/>
    <lineage>
        <taxon>Eukaryota</taxon>
        <taxon>Fungi</taxon>
        <taxon>Dikarya</taxon>
        <taxon>Ascomycota</taxon>
        <taxon>Pezizomycotina</taxon>
        <taxon>Eurotiomycetes</taxon>
        <taxon>Eurotiomycetidae</taxon>
        <taxon>Eurotiales</taxon>
        <taxon>Aspergillaceae</taxon>
        <taxon>Aspergillus</taxon>
        <taxon>Aspergillus subgen. Circumdati</taxon>
    </lineage>
</organism>